<comment type="caution">
    <text evidence="2">The sequence shown here is derived from an EMBL/GenBank/DDBJ whole genome shotgun (WGS) entry which is preliminary data.</text>
</comment>
<evidence type="ECO:0000313" key="3">
    <source>
        <dbReference type="Proteomes" id="UP000467637"/>
    </source>
</evidence>
<dbReference type="Pfam" id="PF14568">
    <property type="entry name" value="SUKH_6"/>
    <property type="match status" value="1"/>
</dbReference>
<dbReference type="SMART" id="SM00860">
    <property type="entry name" value="SMI1_KNR4"/>
    <property type="match status" value="1"/>
</dbReference>
<accession>A0ABW9U8V5</accession>
<dbReference type="SUPFAM" id="SSF160631">
    <property type="entry name" value="SMI1/KNR4-like"/>
    <property type="match status" value="1"/>
</dbReference>
<sequence>MRFFENFNLTDFWKESEYALKAYVEEYPSDELIKSIEKELNYKLPTSYVSLMKVQNGGIPKNTCFPTTSPTSWAEDHIAITGIMGIGRTKSYSLCGNLGSQFMIDDWQYPAIGIVICDCPSAGHDVIMLDYRKCGKDGEPEVVHVDQECDYHITFLAKDFETFIMGLVNDEEFD</sequence>
<dbReference type="InterPro" id="IPR037883">
    <property type="entry name" value="Knr4/Smi1-like_sf"/>
</dbReference>
<keyword evidence="3" id="KW-1185">Reference proteome</keyword>
<feature type="domain" description="Knr4/Smi1-like" evidence="1">
    <location>
        <begin position="27"/>
        <end position="166"/>
    </location>
</feature>
<dbReference type="EMBL" id="WSEM01000016">
    <property type="protein sequence ID" value="MVQ36519.1"/>
    <property type="molecule type" value="Genomic_DNA"/>
</dbReference>
<gene>
    <name evidence="2" type="ORF">GON05_18075</name>
</gene>
<dbReference type="Proteomes" id="UP000467637">
    <property type="component" value="Unassembled WGS sequence"/>
</dbReference>
<name>A0ABW9U8V5_9BACL</name>
<proteinExistence type="predicted"/>
<dbReference type="Gene3D" id="3.40.1580.10">
    <property type="entry name" value="SMI1/KNR4-like"/>
    <property type="match status" value="1"/>
</dbReference>
<reference evidence="2 3" key="1">
    <citation type="submission" date="2019-12" db="EMBL/GenBank/DDBJ databases">
        <authorList>
            <person name="Huq M.A."/>
        </authorList>
    </citation>
    <scope>NUCLEOTIDE SEQUENCE [LARGE SCALE GENOMIC DNA]</scope>
    <source>
        <strain evidence="2 3">MAH-34</strain>
    </source>
</reference>
<protein>
    <submittedName>
        <fullName evidence="2">SMI1/KNR4 family protein</fullName>
    </submittedName>
</protein>
<evidence type="ECO:0000313" key="2">
    <source>
        <dbReference type="EMBL" id="MVQ36519.1"/>
    </source>
</evidence>
<dbReference type="InterPro" id="IPR018958">
    <property type="entry name" value="Knr4/Smi1-like_dom"/>
</dbReference>
<organism evidence="2 3">
    <name type="scientific">Paenibacillus anseongense</name>
    <dbReference type="NCBI Taxonomy" id="2682845"/>
    <lineage>
        <taxon>Bacteria</taxon>
        <taxon>Bacillati</taxon>
        <taxon>Bacillota</taxon>
        <taxon>Bacilli</taxon>
        <taxon>Bacillales</taxon>
        <taxon>Paenibacillaceae</taxon>
        <taxon>Paenibacillus</taxon>
    </lineage>
</organism>
<evidence type="ECO:0000259" key="1">
    <source>
        <dbReference type="SMART" id="SM00860"/>
    </source>
</evidence>